<comment type="caution">
    <text evidence="2">The sequence shown here is derived from an EMBL/GenBank/DDBJ whole genome shotgun (WGS) entry which is preliminary data.</text>
</comment>
<gene>
    <name evidence="2" type="ORF">KQX54_004560</name>
</gene>
<dbReference type="EMBL" id="JAHXZJ010000374">
    <property type="protein sequence ID" value="KAH0560434.1"/>
    <property type="molecule type" value="Genomic_DNA"/>
</dbReference>
<feature type="region of interest" description="Disordered" evidence="1">
    <location>
        <begin position="1"/>
        <end position="29"/>
    </location>
</feature>
<sequence length="86" mass="9775">MTADRIDNVNLSMNDKREYERETRPASSARMHQLNKLFNSESSHPPRAVESSCANTHLLDNVSHEDYTSVAQDIFLLIAEVTSCKH</sequence>
<evidence type="ECO:0000256" key="1">
    <source>
        <dbReference type="SAM" id="MobiDB-lite"/>
    </source>
</evidence>
<keyword evidence="3" id="KW-1185">Reference proteome</keyword>
<protein>
    <submittedName>
        <fullName evidence="2">Uncharacterized protein</fullName>
    </submittedName>
</protein>
<evidence type="ECO:0000313" key="2">
    <source>
        <dbReference type="EMBL" id="KAH0560434.1"/>
    </source>
</evidence>
<dbReference type="AlphaFoldDB" id="A0AAV7IXD4"/>
<name>A0AAV7IXD4_COTGL</name>
<reference evidence="2 3" key="1">
    <citation type="journal article" date="2021" name="J. Hered.">
        <title>A chromosome-level genome assembly of the parasitoid wasp, Cotesia glomerata (Hymenoptera: Braconidae).</title>
        <authorList>
            <person name="Pinto B.J."/>
            <person name="Weis J.J."/>
            <person name="Gamble T."/>
            <person name="Ode P.J."/>
            <person name="Paul R."/>
            <person name="Zaspel J.M."/>
        </authorList>
    </citation>
    <scope>NUCLEOTIDE SEQUENCE [LARGE SCALE GENOMIC DNA]</scope>
    <source>
        <strain evidence="2">CgM1</strain>
    </source>
</reference>
<accession>A0AAV7IXD4</accession>
<evidence type="ECO:0000313" key="3">
    <source>
        <dbReference type="Proteomes" id="UP000826195"/>
    </source>
</evidence>
<organism evidence="2 3">
    <name type="scientific">Cotesia glomerata</name>
    <name type="common">Lepidopteran parasitic wasp</name>
    <name type="synonym">Apanteles glomeratus</name>
    <dbReference type="NCBI Taxonomy" id="32391"/>
    <lineage>
        <taxon>Eukaryota</taxon>
        <taxon>Metazoa</taxon>
        <taxon>Ecdysozoa</taxon>
        <taxon>Arthropoda</taxon>
        <taxon>Hexapoda</taxon>
        <taxon>Insecta</taxon>
        <taxon>Pterygota</taxon>
        <taxon>Neoptera</taxon>
        <taxon>Endopterygota</taxon>
        <taxon>Hymenoptera</taxon>
        <taxon>Apocrita</taxon>
        <taxon>Ichneumonoidea</taxon>
        <taxon>Braconidae</taxon>
        <taxon>Microgastrinae</taxon>
        <taxon>Cotesia</taxon>
    </lineage>
</organism>
<dbReference type="Proteomes" id="UP000826195">
    <property type="component" value="Unassembled WGS sequence"/>
</dbReference>
<proteinExistence type="predicted"/>
<feature type="compositionally biased region" description="Basic and acidic residues" evidence="1">
    <location>
        <begin position="14"/>
        <end position="24"/>
    </location>
</feature>